<dbReference type="Pfam" id="PF05096">
    <property type="entry name" value="Glu_cyclase_2"/>
    <property type="match status" value="1"/>
</dbReference>
<keyword evidence="1" id="KW-0808">Transferase</keyword>
<name>A0A495X773_9PSEU</name>
<evidence type="ECO:0000313" key="1">
    <source>
        <dbReference type="EMBL" id="RKT69409.1"/>
    </source>
</evidence>
<evidence type="ECO:0000313" key="2">
    <source>
        <dbReference type="Proteomes" id="UP000272729"/>
    </source>
</evidence>
<gene>
    <name evidence="1" type="ORF">DFJ66_2630</name>
</gene>
<accession>A0A495X773</accession>
<dbReference type="Proteomes" id="UP000272729">
    <property type="component" value="Unassembled WGS sequence"/>
</dbReference>
<organism evidence="1 2">
    <name type="scientific">Saccharothrix variisporea</name>
    <dbReference type="NCBI Taxonomy" id="543527"/>
    <lineage>
        <taxon>Bacteria</taxon>
        <taxon>Bacillati</taxon>
        <taxon>Actinomycetota</taxon>
        <taxon>Actinomycetes</taxon>
        <taxon>Pseudonocardiales</taxon>
        <taxon>Pseudonocardiaceae</taxon>
        <taxon>Saccharothrix</taxon>
    </lineage>
</organism>
<dbReference type="PANTHER" id="PTHR31270">
    <property type="entry name" value="GLUTAMINYL-PEPTIDE CYCLOTRANSFERASE"/>
    <property type="match status" value="1"/>
</dbReference>
<sequence>MVAAAVVAVLSACDARSVTPVAQPNPASSVSSPQVRDVAQVASARVVALVGADGSSSRALVSVGSELLESVDTPVGSAVRAVAGDGRVRLQVELGDGTRAGGLARVPAGLWQFTVDGDVAVLRDPLTLWEIRRIRVGAGWGACSTGEVVVQSDGTNRLVTRDPRNLVELGSVRITGHWVAAQRLAGLACVQVEGRPQVWALVAGSDWVVRVDPGRGVVTAVASLARIRAEKVGLGGAIGAIAATSEPDVFWVSGAFPYRFKVRLVIGS</sequence>
<keyword evidence="2" id="KW-1185">Reference proteome</keyword>
<comment type="caution">
    <text evidence="1">The sequence shown here is derived from an EMBL/GenBank/DDBJ whole genome shotgun (WGS) entry which is preliminary data.</text>
</comment>
<reference evidence="1 2" key="1">
    <citation type="submission" date="2018-10" db="EMBL/GenBank/DDBJ databases">
        <title>Sequencing the genomes of 1000 actinobacteria strains.</title>
        <authorList>
            <person name="Klenk H.-P."/>
        </authorList>
    </citation>
    <scope>NUCLEOTIDE SEQUENCE [LARGE SCALE GENOMIC DNA]</scope>
    <source>
        <strain evidence="1 2">DSM 43911</strain>
    </source>
</reference>
<protein>
    <submittedName>
        <fullName evidence="1">Glutamine cyclotransferase</fullName>
    </submittedName>
</protein>
<dbReference type="GO" id="GO:0016603">
    <property type="term" value="F:glutaminyl-peptide cyclotransferase activity"/>
    <property type="evidence" value="ECO:0007669"/>
    <property type="project" value="InterPro"/>
</dbReference>
<dbReference type="InterPro" id="IPR007788">
    <property type="entry name" value="QCT"/>
</dbReference>
<dbReference type="EMBL" id="RBXR01000001">
    <property type="protein sequence ID" value="RKT69409.1"/>
    <property type="molecule type" value="Genomic_DNA"/>
</dbReference>
<proteinExistence type="predicted"/>
<dbReference type="AlphaFoldDB" id="A0A495X773"/>
<dbReference type="PANTHER" id="PTHR31270:SF1">
    <property type="entry name" value="GLUTAMINYL-PEPTIDE CYCLOTRANSFERASE"/>
    <property type="match status" value="1"/>
</dbReference>